<sequence length="454" mass="53185">MGKLKKFWYAVVLVAFVGGLGLWLYGDKTVESQHIDTSLMSDEVLRASLMPEGDYVVYFLWGTMPNIYAGMHMQLHDKPSILWAVRPENFNFDYLPAHVIWIDDPHISDIPHAKSKDFIPVLKANHGAFEQAIDRILAENPDAVFHVYMADYVAYWAMNYYFISKGVSTERLHVDFISEGSFTLNEYFNKYVWVYPGDSKIKDMLKWIQRKFLLKATFQDDKRKAQAAMKQAQKDITKVTNHGPHYLFATTLLYDNARHWLFHDAEIFPIPYVANQQHFFPLPMFRFYNLLDMEEQKQFEQLMNFNKAEFDSVLYPEGETKKPLIIIGSWDSRNPDKENKRISADFEQEMRELVEIFGADHRIFFKGHPALPYGNEAEEALMQELNFEQLPNVNFPFELLVMSYPDLVVGGYQSSVFISVPPAQLQFILGELWMHPMKYFYEHNYWSNAIHINP</sequence>
<dbReference type="Proteomes" id="UP000778951">
    <property type="component" value="Unassembled WGS sequence"/>
</dbReference>
<name>A0A968GKC0_9SPIO</name>
<protein>
    <submittedName>
        <fullName evidence="3">Uncharacterized protein</fullName>
    </submittedName>
</protein>
<keyword evidence="2" id="KW-1133">Transmembrane helix</keyword>
<dbReference type="AlphaFoldDB" id="A0A968GKC0"/>
<evidence type="ECO:0000256" key="2">
    <source>
        <dbReference type="SAM" id="Phobius"/>
    </source>
</evidence>
<dbReference type="EMBL" id="JAATLM010000001">
    <property type="protein sequence ID" value="NIZ69430.1"/>
    <property type="molecule type" value="Genomic_DNA"/>
</dbReference>
<reference evidence="3" key="1">
    <citation type="submission" date="2020-03" db="EMBL/GenBank/DDBJ databases">
        <title>Spirochaetal bacteria isolated from arthropods constitute a novel genus Entomospira genus novum within the order Spirochaetales.</title>
        <authorList>
            <person name="Grana-Miraglia L."/>
            <person name="Sikutova S."/>
            <person name="Fingerle V."/>
            <person name="Sing A."/>
            <person name="Castillo-Ramirez S."/>
            <person name="Margos G."/>
            <person name="Rudolf I."/>
        </authorList>
    </citation>
    <scope>NUCLEOTIDE SEQUENCE</scope>
    <source>
        <strain evidence="3">BR149</strain>
    </source>
</reference>
<evidence type="ECO:0000313" key="4">
    <source>
        <dbReference type="Proteomes" id="UP000778951"/>
    </source>
</evidence>
<feature type="coiled-coil region" evidence="1">
    <location>
        <begin position="215"/>
        <end position="242"/>
    </location>
</feature>
<evidence type="ECO:0000256" key="1">
    <source>
        <dbReference type="SAM" id="Coils"/>
    </source>
</evidence>
<gene>
    <name evidence="3" type="ORF">HCT48_04280</name>
</gene>
<keyword evidence="2" id="KW-0472">Membrane</keyword>
<keyword evidence="2" id="KW-0812">Transmembrane</keyword>
<dbReference type="SUPFAM" id="SSF53756">
    <property type="entry name" value="UDP-Glycosyltransferase/glycogen phosphorylase"/>
    <property type="match status" value="1"/>
</dbReference>
<comment type="caution">
    <text evidence="3">The sequence shown here is derived from an EMBL/GenBank/DDBJ whole genome shotgun (WGS) entry which is preliminary data.</text>
</comment>
<accession>A0A968GKC0</accession>
<proteinExistence type="predicted"/>
<keyword evidence="4" id="KW-1185">Reference proteome</keyword>
<keyword evidence="1" id="KW-0175">Coiled coil</keyword>
<feature type="transmembrane region" description="Helical" evidence="2">
    <location>
        <begin position="7"/>
        <end position="26"/>
    </location>
</feature>
<dbReference type="RefSeq" id="WP_167695521.1">
    <property type="nucleotide sequence ID" value="NZ_CP118181.1"/>
</dbReference>
<organism evidence="3 4">
    <name type="scientific">Entomospira culicis</name>
    <dbReference type="NCBI Taxonomy" id="2719989"/>
    <lineage>
        <taxon>Bacteria</taxon>
        <taxon>Pseudomonadati</taxon>
        <taxon>Spirochaetota</taxon>
        <taxon>Spirochaetia</taxon>
        <taxon>Spirochaetales</taxon>
        <taxon>Spirochaetaceae</taxon>
        <taxon>Entomospira</taxon>
    </lineage>
</organism>
<dbReference type="Gene3D" id="3.40.50.11110">
    <property type="entry name" value="Sialyltransferase, C-terminal GT-B Rossman nucleotide-binding domain"/>
    <property type="match status" value="1"/>
</dbReference>
<evidence type="ECO:0000313" key="3">
    <source>
        <dbReference type="EMBL" id="NIZ69430.1"/>
    </source>
</evidence>